<reference evidence="3 4" key="1">
    <citation type="submission" date="2017-03" db="EMBL/GenBank/DDBJ databases">
        <title>Isolation of Levoglucosan Utilizing Bacteria.</title>
        <authorList>
            <person name="Arya A.S."/>
        </authorList>
    </citation>
    <scope>NUCLEOTIDE SEQUENCE [LARGE SCALE GENOMIC DNA]</scope>
    <source>
        <strain evidence="3 4">MEC069</strain>
    </source>
</reference>
<dbReference type="InterPro" id="IPR036582">
    <property type="entry name" value="Mao_N_sf"/>
</dbReference>
<dbReference type="OrthoDB" id="7054537at2"/>
<dbReference type="RefSeq" id="WP_134754350.1">
    <property type="nucleotide sequence ID" value="NZ_MYFO02000005.1"/>
</dbReference>
<dbReference type="InterPro" id="IPR012854">
    <property type="entry name" value="Cu_amine_oxidase-like_N"/>
</dbReference>
<dbReference type="Gene3D" id="3.30.457.10">
    <property type="entry name" value="Copper amine oxidase-like, N-terminal domain"/>
    <property type="match status" value="1"/>
</dbReference>
<organism evidence="3 4">
    <name type="scientific">Paenibacillus athensensis</name>
    <dbReference type="NCBI Taxonomy" id="1967502"/>
    <lineage>
        <taxon>Bacteria</taxon>
        <taxon>Bacillati</taxon>
        <taxon>Bacillota</taxon>
        <taxon>Bacilli</taxon>
        <taxon>Bacillales</taxon>
        <taxon>Paenibacillaceae</taxon>
        <taxon>Paenibacillus</taxon>
    </lineage>
</organism>
<evidence type="ECO:0000259" key="2">
    <source>
        <dbReference type="Pfam" id="PF07833"/>
    </source>
</evidence>
<proteinExistence type="predicted"/>
<dbReference type="Pfam" id="PF07833">
    <property type="entry name" value="Cu_amine_oxidN1"/>
    <property type="match status" value="1"/>
</dbReference>
<dbReference type="Proteomes" id="UP000298246">
    <property type="component" value="Unassembled WGS sequence"/>
</dbReference>
<keyword evidence="1" id="KW-0812">Transmembrane</keyword>
<keyword evidence="1" id="KW-0472">Membrane</keyword>
<sequence length="437" mass="48787">MGVSWGTNGVRAMVRLILCLIVFSIPLFLPVYSQITELTVKVNGEPLNFTDVQPYIDEQTGAAMVPAREIAERLGAAVEWDRALKQVTFRHQQTIASFIIGQQVISLNGKQVALDAPAGLDHNRTLVPLRAVGESLGADVDWVGERNVILITSADKAHKSTWIWNSRLIETEGDSILEFAVNHKLTALYLPYETFPAQDVYRNFIGKANKLGIRVEALAGRSDWIYSRNHSRIQQWIAAVTRYNAAAEATERFQGFHVDVEPYTLDMWQTDQPAVLQMWMETIRLIESEVRKADRSMTMAFDIPFWLNKCAIAGSNYSFSAWLLEKADQVVIMAYRNTAMGGNGIIASAKAIMLEAGKLNKQAIVAVDTLPSTEADYTTFYNSKASLMDAELRQVKETLSPYPSYAGIAVHDYVRWIALMNAGRGAGSPDEKEEETR</sequence>
<evidence type="ECO:0000313" key="4">
    <source>
        <dbReference type="Proteomes" id="UP000298246"/>
    </source>
</evidence>
<dbReference type="SUPFAM" id="SSF55383">
    <property type="entry name" value="Copper amine oxidase, domain N"/>
    <property type="match status" value="1"/>
</dbReference>
<evidence type="ECO:0000256" key="1">
    <source>
        <dbReference type="SAM" id="Phobius"/>
    </source>
</evidence>
<dbReference type="EMBL" id="MYFO01000020">
    <property type="protein sequence ID" value="TFE86214.1"/>
    <property type="molecule type" value="Genomic_DNA"/>
</dbReference>
<accession>A0A4Y8PZJ9</accession>
<evidence type="ECO:0000313" key="3">
    <source>
        <dbReference type="EMBL" id="TFE86214.1"/>
    </source>
</evidence>
<keyword evidence="4" id="KW-1185">Reference proteome</keyword>
<feature type="domain" description="Copper amine oxidase-like N-terminal" evidence="2">
    <location>
        <begin position="41"/>
        <end position="151"/>
    </location>
</feature>
<protein>
    <recommendedName>
        <fullName evidence="2">Copper amine oxidase-like N-terminal domain-containing protein</fullName>
    </recommendedName>
</protein>
<gene>
    <name evidence="3" type="ORF">B5M42_15330</name>
</gene>
<name>A0A4Y8PZJ9_9BACL</name>
<dbReference type="AlphaFoldDB" id="A0A4Y8PZJ9"/>
<feature type="transmembrane region" description="Helical" evidence="1">
    <location>
        <begin position="12"/>
        <end position="32"/>
    </location>
</feature>
<keyword evidence="1" id="KW-1133">Transmembrane helix</keyword>
<comment type="caution">
    <text evidence="3">The sequence shown here is derived from an EMBL/GenBank/DDBJ whole genome shotgun (WGS) entry which is preliminary data.</text>
</comment>